<dbReference type="Pfam" id="PF01882">
    <property type="entry name" value="DUF58"/>
    <property type="match status" value="1"/>
</dbReference>
<sequence>MRSPWSVLTARGRIFAVLGLVVVAAGILLGYEDVTRIGLVLVALPLLTLLLMPRRTPQVRVLREVQPSRLVPDARGEVRVRFTNVGRRPTRLYLAEEHLDLQLGDRPRFVLPRMAAGEERRFRYAVRSRHRGAFSLGPIVLRQRDPFGLTFMTLQLSSSSEILVLPRVHSLGDGRVRGTSAGSEGEMPQMLALHGEDDVSIRIWREGDELRRVHWPATAHRGELMVRQEERPARRRALLVLDSRAAAYPGTGVRPGYEWAVSALASVARHLAADGWVVHLLTDTTLRDGTTERAVELDAALDALARVQPEQDSRLDRLAAAAAPFTTSGVLVVAAVVAHDEDGLRELASTRQPGSRALAFVIDPARFGGAAQREPEAPLTGVLADSGWRTVVVGPHTDMPRAWAAISGGMRS</sequence>
<name>A0A345NKV9_9MICO</name>
<dbReference type="RefSeq" id="WP_114927432.1">
    <property type="nucleotide sequence ID" value="NZ_CP031229.1"/>
</dbReference>
<dbReference type="AlphaFoldDB" id="A0A345NKV9"/>
<keyword evidence="4" id="KW-1185">Reference proteome</keyword>
<dbReference type="PANTHER" id="PTHR34351">
    <property type="entry name" value="SLR1927 PROTEIN-RELATED"/>
    <property type="match status" value="1"/>
</dbReference>
<accession>A0A345NKV9</accession>
<evidence type="ECO:0000259" key="2">
    <source>
        <dbReference type="Pfam" id="PF01882"/>
    </source>
</evidence>
<evidence type="ECO:0000313" key="4">
    <source>
        <dbReference type="Proteomes" id="UP000253790"/>
    </source>
</evidence>
<gene>
    <name evidence="3" type="ORF">DV701_05615</name>
</gene>
<keyword evidence="1" id="KW-0812">Transmembrane</keyword>
<dbReference type="Proteomes" id="UP000253790">
    <property type="component" value="Chromosome"/>
</dbReference>
<feature type="transmembrane region" description="Helical" evidence="1">
    <location>
        <begin position="12"/>
        <end position="31"/>
    </location>
</feature>
<reference evidence="3 4" key="1">
    <citation type="submission" date="2018-07" db="EMBL/GenBank/DDBJ databases">
        <title>Complete genome sequencing of Ornithinimicrobium sp. AMA3305.</title>
        <authorList>
            <person name="Bae J.-W."/>
        </authorList>
    </citation>
    <scope>NUCLEOTIDE SEQUENCE [LARGE SCALE GENOMIC DNA]</scope>
    <source>
        <strain evidence="3 4">AMA3305</strain>
    </source>
</reference>
<proteinExistence type="predicted"/>
<protein>
    <submittedName>
        <fullName evidence="3">DUF58 domain-containing protein</fullName>
    </submittedName>
</protein>
<evidence type="ECO:0000256" key="1">
    <source>
        <dbReference type="SAM" id="Phobius"/>
    </source>
</evidence>
<organism evidence="3 4">
    <name type="scientific">Ornithinimicrobium avium</name>
    <dbReference type="NCBI Taxonomy" id="2283195"/>
    <lineage>
        <taxon>Bacteria</taxon>
        <taxon>Bacillati</taxon>
        <taxon>Actinomycetota</taxon>
        <taxon>Actinomycetes</taxon>
        <taxon>Micrococcales</taxon>
        <taxon>Ornithinimicrobiaceae</taxon>
        <taxon>Ornithinimicrobium</taxon>
    </lineage>
</organism>
<dbReference type="KEGG" id="orn:DV701_05615"/>
<dbReference type="OrthoDB" id="9812729at2"/>
<dbReference type="PANTHER" id="PTHR34351:SF1">
    <property type="entry name" value="SLR1927 PROTEIN"/>
    <property type="match status" value="1"/>
</dbReference>
<feature type="transmembrane region" description="Helical" evidence="1">
    <location>
        <begin position="37"/>
        <end position="53"/>
    </location>
</feature>
<dbReference type="EMBL" id="CP031229">
    <property type="protein sequence ID" value="AXH95667.1"/>
    <property type="molecule type" value="Genomic_DNA"/>
</dbReference>
<keyword evidence="1" id="KW-0472">Membrane</keyword>
<feature type="domain" description="DUF58" evidence="2">
    <location>
        <begin position="201"/>
        <end position="285"/>
    </location>
</feature>
<dbReference type="InterPro" id="IPR002881">
    <property type="entry name" value="DUF58"/>
</dbReference>
<keyword evidence="1" id="KW-1133">Transmembrane helix</keyword>
<evidence type="ECO:0000313" key="3">
    <source>
        <dbReference type="EMBL" id="AXH95667.1"/>
    </source>
</evidence>